<keyword evidence="5 6" id="KW-0472">Membrane</keyword>
<evidence type="ECO:0000256" key="4">
    <source>
        <dbReference type="ARBA" id="ARBA00022989"/>
    </source>
</evidence>
<sequence>MKKLVLFAVIACAIGAYFLFDLGQYFNLAYLKAQQDQLNAFYEANRALTIALYMLIYIVMAALSLPGAAIMTLAGGAVFGLATGLVAVSFASTIGATLAFLVARFLFQDSLQQRFPRQLDAINNGIHRDGAFYLFTLRLVPLFPFFVINLLMGLTGLRVWTFYWVSQVGMLAGTAVYVNAGTQLAQIDSLSGIASPTLLLSFALIGVFPLVANKLVQWLKRRSSEAKSVKQG</sequence>
<keyword evidence="4 6" id="KW-1133">Transmembrane helix</keyword>
<keyword evidence="2 6" id="KW-1003">Cell membrane</keyword>
<name>A0AB38YG87_9GAMM</name>
<dbReference type="RefSeq" id="WP_304995612.1">
    <property type="nucleotide sequence ID" value="NZ_CP101717.1"/>
</dbReference>
<reference evidence="8" key="1">
    <citation type="submission" date="2022-07" db="EMBL/GenBank/DDBJ databases">
        <title>Complete genome sequence of Salinispirillum sp. LH10-3-1 capable of multiple carbohydrate inversion isolated from a soda lake.</title>
        <authorList>
            <person name="Liu J."/>
            <person name="Zhai Y."/>
            <person name="Zhang H."/>
            <person name="Yang H."/>
            <person name="Qu J."/>
            <person name="Li J."/>
        </authorList>
    </citation>
    <scope>NUCLEOTIDE SEQUENCE</scope>
    <source>
        <strain evidence="8">LH 10-3-1</strain>
    </source>
</reference>
<comment type="similarity">
    <text evidence="6">Belongs to the TVP38/TMEM64 family.</text>
</comment>
<evidence type="ECO:0000256" key="2">
    <source>
        <dbReference type="ARBA" id="ARBA00022475"/>
    </source>
</evidence>
<evidence type="ECO:0000256" key="6">
    <source>
        <dbReference type="RuleBase" id="RU366058"/>
    </source>
</evidence>
<keyword evidence="3 6" id="KW-0812">Transmembrane</keyword>
<dbReference type="Pfam" id="PF09335">
    <property type="entry name" value="VTT_dom"/>
    <property type="match status" value="1"/>
</dbReference>
<comment type="subcellular location">
    <subcellularLocation>
        <location evidence="1 6">Cell membrane</location>
        <topology evidence="1 6">Multi-pass membrane protein</topology>
    </subcellularLocation>
</comment>
<evidence type="ECO:0000256" key="3">
    <source>
        <dbReference type="ARBA" id="ARBA00022692"/>
    </source>
</evidence>
<feature type="transmembrane region" description="Helical" evidence="6">
    <location>
        <begin position="47"/>
        <end position="71"/>
    </location>
</feature>
<evidence type="ECO:0000256" key="5">
    <source>
        <dbReference type="ARBA" id="ARBA00023136"/>
    </source>
</evidence>
<feature type="domain" description="VTT" evidence="7">
    <location>
        <begin position="69"/>
        <end position="182"/>
    </location>
</feature>
<gene>
    <name evidence="8" type="ORF">NFC81_00690</name>
</gene>
<feature type="transmembrane region" description="Helical" evidence="6">
    <location>
        <begin position="190"/>
        <end position="212"/>
    </location>
</feature>
<dbReference type="EMBL" id="CP101717">
    <property type="protein sequence ID" value="WLD58326.1"/>
    <property type="molecule type" value="Genomic_DNA"/>
</dbReference>
<evidence type="ECO:0000313" key="8">
    <source>
        <dbReference type="EMBL" id="WLD58326.1"/>
    </source>
</evidence>
<dbReference type="PANTHER" id="PTHR12677:SF59">
    <property type="entry name" value="GOLGI APPARATUS MEMBRANE PROTEIN TVP38-RELATED"/>
    <property type="match status" value="1"/>
</dbReference>
<feature type="transmembrane region" description="Helical" evidence="6">
    <location>
        <begin position="6"/>
        <end position="26"/>
    </location>
</feature>
<dbReference type="InterPro" id="IPR032816">
    <property type="entry name" value="VTT_dom"/>
</dbReference>
<organism evidence="8">
    <name type="scientific">Salinispirillum sp. LH 10-3-1</name>
    <dbReference type="NCBI Taxonomy" id="2952525"/>
    <lineage>
        <taxon>Bacteria</taxon>
        <taxon>Pseudomonadati</taxon>
        <taxon>Pseudomonadota</taxon>
        <taxon>Gammaproteobacteria</taxon>
        <taxon>Oceanospirillales</taxon>
        <taxon>Saccharospirillaceae</taxon>
        <taxon>Salinispirillum</taxon>
    </lineage>
</organism>
<dbReference type="GO" id="GO:0005886">
    <property type="term" value="C:plasma membrane"/>
    <property type="evidence" value="ECO:0007669"/>
    <property type="project" value="UniProtKB-SubCell"/>
</dbReference>
<proteinExistence type="inferred from homology"/>
<dbReference type="InterPro" id="IPR015414">
    <property type="entry name" value="TMEM64"/>
</dbReference>
<feature type="transmembrane region" description="Helical" evidence="6">
    <location>
        <begin position="77"/>
        <end position="107"/>
    </location>
</feature>
<dbReference type="AlphaFoldDB" id="A0AB38YG87"/>
<protein>
    <recommendedName>
        <fullName evidence="6">TVP38/TMEM64 family membrane protein</fullName>
    </recommendedName>
</protein>
<feature type="transmembrane region" description="Helical" evidence="6">
    <location>
        <begin position="160"/>
        <end position="178"/>
    </location>
</feature>
<evidence type="ECO:0000259" key="7">
    <source>
        <dbReference type="Pfam" id="PF09335"/>
    </source>
</evidence>
<evidence type="ECO:0000256" key="1">
    <source>
        <dbReference type="ARBA" id="ARBA00004651"/>
    </source>
</evidence>
<accession>A0AB38YG87</accession>
<feature type="transmembrane region" description="Helical" evidence="6">
    <location>
        <begin position="132"/>
        <end position="154"/>
    </location>
</feature>
<dbReference type="PANTHER" id="PTHR12677">
    <property type="entry name" value="GOLGI APPARATUS MEMBRANE PROTEIN TVP38-RELATED"/>
    <property type="match status" value="1"/>
</dbReference>